<dbReference type="RefSeq" id="XP_024940430.1">
    <property type="nucleotide sequence ID" value="XM_025084662.1"/>
</dbReference>
<dbReference type="Proteomes" id="UP000694920">
    <property type="component" value="Unplaced"/>
</dbReference>
<accession>A0AAJ7W0W0</accession>
<dbReference type="RefSeq" id="XP_015595681.1">
    <property type="nucleotide sequence ID" value="XM_015740195.2"/>
</dbReference>
<dbReference type="PROSITE" id="PS50252">
    <property type="entry name" value="TBOX_3"/>
    <property type="match status" value="1"/>
</dbReference>
<evidence type="ECO:0000313" key="12">
    <source>
        <dbReference type="RefSeq" id="XP_024940422.1"/>
    </source>
</evidence>
<feature type="compositionally biased region" description="Polar residues" evidence="8">
    <location>
        <begin position="266"/>
        <end position="275"/>
    </location>
</feature>
<dbReference type="Pfam" id="PF00907">
    <property type="entry name" value="T-box"/>
    <property type="match status" value="1"/>
</dbReference>
<evidence type="ECO:0000256" key="7">
    <source>
        <dbReference type="PROSITE-ProRule" id="PRU00201"/>
    </source>
</evidence>
<evidence type="ECO:0000313" key="10">
    <source>
        <dbReference type="Proteomes" id="UP000694920"/>
    </source>
</evidence>
<dbReference type="InterPro" id="IPR018186">
    <property type="entry name" value="TF_T-box_CS"/>
</dbReference>
<feature type="compositionally biased region" description="Low complexity" evidence="8">
    <location>
        <begin position="318"/>
        <end position="332"/>
    </location>
</feature>
<dbReference type="GO" id="GO:0045893">
    <property type="term" value="P:positive regulation of DNA-templated transcription"/>
    <property type="evidence" value="ECO:0007669"/>
    <property type="project" value="InterPro"/>
</dbReference>
<reference evidence="11 12" key="1">
    <citation type="submission" date="2025-04" db="UniProtKB">
        <authorList>
            <consortium name="RefSeq"/>
        </authorList>
    </citation>
    <scope>IDENTIFICATION</scope>
</reference>
<evidence type="ECO:0000313" key="13">
    <source>
        <dbReference type="RefSeq" id="XP_024940430.1"/>
    </source>
</evidence>
<keyword evidence="4 7" id="KW-0238">DNA-binding</keyword>
<dbReference type="InterPro" id="IPR008967">
    <property type="entry name" value="p53-like_TF_DNA-bd_sf"/>
</dbReference>
<dbReference type="PANTHER" id="PTHR11267">
    <property type="entry name" value="T-BOX PROTEIN-RELATED"/>
    <property type="match status" value="1"/>
</dbReference>
<dbReference type="PROSITE" id="PS01264">
    <property type="entry name" value="TBOX_2"/>
    <property type="match status" value="1"/>
</dbReference>
<evidence type="ECO:0000256" key="8">
    <source>
        <dbReference type="SAM" id="MobiDB-lite"/>
    </source>
</evidence>
<comment type="caution">
    <text evidence="7">Lacks conserved residue(s) required for the propagation of feature annotation.</text>
</comment>
<dbReference type="FunFam" id="2.60.40.820:FF:000010">
    <property type="entry name" value="T-box transcription factor TBX6"/>
    <property type="match status" value="1"/>
</dbReference>
<keyword evidence="3" id="KW-0805">Transcription regulation</keyword>
<dbReference type="GeneID" id="107267960"/>
<dbReference type="InterPro" id="IPR001699">
    <property type="entry name" value="TF_T-box"/>
</dbReference>
<dbReference type="GO" id="GO:0000978">
    <property type="term" value="F:RNA polymerase II cis-regulatory region sequence-specific DNA binding"/>
    <property type="evidence" value="ECO:0007669"/>
    <property type="project" value="InterPro"/>
</dbReference>
<keyword evidence="5" id="KW-0804">Transcription</keyword>
<gene>
    <name evidence="11 12 13" type="primary">LOC107267960</name>
</gene>
<feature type="region of interest" description="Disordered" evidence="8">
    <location>
        <begin position="317"/>
        <end position="379"/>
    </location>
</feature>
<organism evidence="10 13">
    <name type="scientific">Cephus cinctus</name>
    <name type="common">Wheat stem sawfly</name>
    <dbReference type="NCBI Taxonomy" id="211228"/>
    <lineage>
        <taxon>Eukaryota</taxon>
        <taxon>Metazoa</taxon>
        <taxon>Ecdysozoa</taxon>
        <taxon>Arthropoda</taxon>
        <taxon>Hexapoda</taxon>
        <taxon>Insecta</taxon>
        <taxon>Pterygota</taxon>
        <taxon>Neoptera</taxon>
        <taxon>Endopterygota</taxon>
        <taxon>Hymenoptera</taxon>
        <taxon>Cephoidea</taxon>
        <taxon>Cephidae</taxon>
        <taxon>Cephus</taxon>
    </lineage>
</organism>
<dbReference type="Gene3D" id="2.60.40.820">
    <property type="entry name" value="Transcription factor, T-box"/>
    <property type="match status" value="1"/>
</dbReference>
<keyword evidence="10" id="KW-1185">Reference proteome</keyword>
<name>A0AAJ7W0W0_CEPCN</name>
<dbReference type="InterPro" id="IPR036960">
    <property type="entry name" value="T-box_sf"/>
</dbReference>
<evidence type="ECO:0000259" key="9">
    <source>
        <dbReference type="PROSITE" id="PS50252"/>
    </source>
</evidence>
<dbReference type="SUPFAM" id="SSF49417">
    <property type="entry name" value="p53-like transcription factors"/>
    <property type="match status" value="1"/>
</dbReference>
<keyword evidence="2" id="KW-0217">Developmental protein</keyword>
<dbReference type="GO" id="GO:0000981">
    <property type="term" value="F:DNA-binding transcription factor activity, RNA polymerase II-specific"/>
    <property type="evidence" value="ECO:0007669"/>
    <property type="project" value="TreeGrafter"/>
</dbReference>
<dbReference type="PANTHER" id="PTHR11267:SF181">
    <property type="entry name" value="OPTOMOTOR-BLIND PROTEIN"/>
    <property type="match status" value="1"/>
</dbReference>
<dbReference type="InterPro" id="IPR046360">
    <property type="entry name" value="T-box_DNA-bd"/>
</dbReference>
<evidence type="ECO:0000313" key="11">
    <source>
        <dbReference type="RefSeq" id="XP_015595681.1"/>
    </source>
</evidence>
<dbReference type="CDD" id="cd20681">
    <property type="entry name" value="T-box_Drosocross-like"/>
    <property type="match status" value="1"/>
</dbReference>
<dbReference type="GO" id="GO:0000785">
    <property type="term" value="C:chromatin"/>
    <property type="evidence" value="ECO:0007669"/>
    <property type="project" value="TreeGrafter"/>
</dbReference>
<keyword evidence="6 7" id="KW-0539">Nucleus</keyword>
<dbReference type="AlphaFoldDB" id="A0AAJ7W0W0"/>
<evidence type="ECO:0000256" key="1">
    <source>
        <dbReference type="ARBA" id="ARBA00004123"/>
    </source>
</evidence>
<feature type="compositionally biased region" description="Basic and acidic residues" evidence="8">
    <location>
        <begin position="295"/>
        <end position="305"/>
    </location>
</feature>
<evidence type="ECO:0000256" key="6">
    <source>
        <dbReference type="ARBA" id="ARBA00023242"/>
    </source>
</evidence>
<sequence length="421" mass="47505">MNLVSPMDLQLHLHQQMLYRQQQITLHHHRPEEMPGSGWLVSPCPGGGPPLPREVTVELQNRRLWQQFHAETTEMIITKLGRRMFPSVQLVIRGLERRARYCLLLEVAPASRRRHKYVGGGGENGGNPCARGWTSAGPAEPQPRINRRVYLHPDSPATGAHWMQHPVSFSKLKLTNNAVDHHNNVVLTSMHKYIPKIWVIRCDDATSLNNLYSQPASSFTFDETEFIAVTAYQNENITKLKIDNNPFAKGFRETGQSRCKRKLHHVTSSDSGLDSSQEHCAADDEEENNSSSESESNRIQRPSECEGQRLKRAFSETGSFDDSGVSSSGGASPPLPSASINPCPRIENHNPTPRLHRPWSDSPPPVQQTPEPKPLHAPLPTHFQLLHPFVFPSHHLTALEFARIHQMHRYQAAGYLSKFYP</sequence>
<dbReference type="GO" id="GO:0001708">
    <property type="term" value="P:cell fate specification"/>
    <property type="evidence" value="ECO:0007669"/>
    <property type="project" value="TreeGrafter"/>
</dbReference>
<dbReference type="PRINTS" id="PR00937">
    <property type="entry name" value="TBOX"/>
</dbReference>
<evidence type="ECO:0000256" key="3">
    <source>
        <dbReference type="ARBA" id="ARBA00023015"/>
    </source>
</evidence>
<dbReference type="PROSITE" id="PS01283">
    <property type="entry name" value="TBOX_1"/>
    <property type="match status" value="1"/>
</dbReference>
<proteinExistence type="predicted"/>
<feature type="compositionally biased region" description="Pro residues" evidence="8">
    <location>
        <begin position="361"/>
        <end position="377"/>
    </location>
</feature>
<evidence type="ECO:0000256" key="4">
    <source>
        <dbReference type="ARBA" id="ARBA00023125"/>
    </source>
</evidence>
<dbReference type="RefSeq" id="XP_024940422.1">
    <property type="nucleotide sequence ID" value="XM_025084654.1"/>
</dbReference>
<evidence type="ECO:0000256" key="2">
    <source>
        <dbReference type="ARBA" id="ARBA00022473"/>
    </source>
</evidence>
<dbReference type="GO" id="GO:0005634">
    <property type="term" value="C:nucleus"/>
    <property type="evidence" value="ECO:0007669"/>
    <property type="project" value="UniProtKB-SubCell"/>
</dbReference>
<protein>
    <submittedName>
        <fullName evidence="11 12">T-box-containing protein TBX6L isoform X1</fullName>
    </submittedName>
</protein>
<feature type="region of interest" description="Disordered" evidence="8">
    <location>
        <begin position="258"/>
        <end position="305"/>
    </location>
</feature>
<dbReference type="KEGG" id="ccin:107267960"/>
<dbReference type="SMART" id="SM00425">
    <property type="entry name" value="TBOX"/>
    <property type="match status" value="1"/>
</dbReference>
<comment type="subcellular location">
    <subcellularLocation>
        <location evidence="1 7">Nucleus</location>
    </subcellularLocation>
</comment>
<evidence type="ECO:0000256" key="5">
    <source>
        <dbReference type="ARBA" id="ARBA00023163"/>
    </source>
</evidence>
<feature type="domain" description="T-box" evidence="9">
    <location>
        <begin position="59"/>
        <end position="253"/>
    </location>
</feature>